<evidence type="ECO:0000313" key="1">
    <source>
        <dbReference type="EMBL" id="MFC5391773.1"/>
    </source>
</evidence>
<dbReference type="RefSeq" id="WP_377006551.1">
    <property type="nucleotide sequence ID" value="NZ_JBHSLV010000007.1"/>
</dbReference>
<keyword evidence="2" id="KW-1185">Reference proteome</keyword>
<dbReference type="Proteomes" id="UP001596104">
    <property type="component" value="Unassembled WGS sequence"/>
</dbReference>
<evidence type="ECO:0000313" key="2">
    <source>
        <dbReference type="Proteomes" id="UP001596104"/>
    </source>
</evidence>
<organism evidence="1 2">
    <name type="scientific">Bosea vestrisii</name>
    <dbReference type="NCBI Taxonomy" id="151416"/>
    <lineage>
        <taxon>Bacteria</taxon>
        <taxon>Pseudomonadati</taxon>
        <taxon>Pseudomonadota</taxon>
        <taxon>Alphaproteobacteria</taxon>
        <taxon>Hyphomicrobiales</taxon>
        <taxon>Boseaceae</taxon>
        <taxon>Bosea</taxon>
    </lineage>
</organism>
<accession>A0ABW0H3W1</accession>
<dbReference type="EMBL" id="JBHSLV010000007">
    <property type="protein sequence ID" value="MFC5391773.1"/>
    <property type="molecule type" value="Genomic_DNA"/>
</dbReference>
<proteinExistence type="predicted"/>
<sequence length="67" mass="7346">MDENGLSTPLVDRETGACRDGLHLDRQNENSGGESVVSYLLSLAEIRQLSRMSGDRPKLAPLRVLHA</sequence>
<comment type="caution">
    <text evidence="1">The sequence shown here is derived from an EMBL/GenBank/DDBJ whole genome shotgun (WGS) entry which is preliminary data.</text>
</comment>
<reference evidence="2" key="1">
    <citation type="journal article" date="2019" name="Int. J. Syst. Evol. Microbiol.">
        <title>The Global Catalogue of Microorganisms (GCM) 10K type strain sequencing project: providing services to taxonomists for standard genome sequencing and annotation.</title>
        <authorList>
            <consortium name="The Broad Institute Genomics Platform"/>
            <consortium name="The Broad Institute Genome Sequencing Center for Infectious Disease"/>
            <person name="Wu L."/>
            <person name="Ma J."/>
        </authorList>
    </citation>
    <scope>NUCLEOTIDE SEQUENCE [LARGE SCALE GENOMIC DNA]</scope>
    <source>
        <strain evidence="2">CGMCC 1.16326</strain>
    </source>
</reference>
<gene>
    <name evidence="1" type="ORF">ACFPPC_03865</name>
</gene>
<name>A0ABW0H3W1_9HYPH</name>
<protein>
    <submittedName>
        <fullName evidence="1">Uncharacterized protein</fullName>
    </submittedName>
</protein>